<dbReference type="RefSeq" id="WP_093973605.1">
    <property type="nucleotide sequence ID" value="NZ_FXXQ01000005.1"/>
</dbReference>
<evidence type="ECO:0000313" key="6">
    <source>
        <dbReference type="EMBL" id="SMX23618.1"/>
    </source>
</evidence>
<dbReference type="InterPro" id="IPR001129">
    <property type="entry name" value="Membr-assoc_MAPEG"/>
</dbReference>
<gene>
    <name evidence="6" type="ORF">BOA8489_01728</name>
</gene>
<keyword evidence="3 5" id="KW-1133">Transmembrane helix</keyword>
<dbReference type="AlphaFoldDB" id="A0A238IYR1"/>
<feature type="transmembrane region" description="Helical" evidence="5">
    <location>
        <begin position="59"/>
        <end position="76"/>
    </location>
</feature>
<feature type="transmembrane region" description="Helical" evidence="5">
    <location>
        <begin position="82"/>
        <end position="101"/>
    </location>
</feature>
<dbReference type="PANTHER" id="PTHR35371">
    <property type="entry name" value="INNER MEMBRANE PROTEIN"/>
    <property type="match status" value="1"/>
</dbReference>
<evidence type="ECO:0000256" key="5">
    <source>
        <dbReference type="SAM" id="Phobius"/>
    </source>
</evidence>
<dbReference type="SUPFAM" id="SSF161084">
    <property type="entry name" value="MAPEG domain-like"/>
    <property type="match status" value="1"/>
</dbReference>
<reference evidence="6 7" key="1">
    <citation type="submission" date="2017-05" db="EMBL/GenBank/DDBJ databases">
        <authorList>
            <person name="Song R."/>
            <person name="Chenine A.L."/>
            <person name="Ruprecht R.M."/>
        </authorList>
    </citation>
    <scope>NUCLEOTIDE SEQUENCE [LARGE SCALE GENOMIC DNA]</scope>
    <source>
        <strain evidence="6 7">CECT 8489</strain>
    </source>
</reference>
<dbReference type="Proteomes" id="UP000201838">
    <property type="component" value="Unassembled WGS sequence"/>
</dbReference>
<protein>
    <submittedName>
        <fullName evidence="6">MAPEG family protein</fullName>
    </submittedName>
</protein>
<keyword evidence="4 5" id="KW-0472">Membrane</keyword>
<comment type="subcellular location">
    <subcellularLocation>
        <location evidence="1">Membrane</location>
    </subcellularLocation>
</comment>
<dbReference type="Gene3D" id="1.20.120.550">
    <property type="entry name" value="Membrane associated eicosanoid/glutathione metabolism-like domain"/>
    <property type="match status" value="1"/>
</dbReference>
<evidence type="ECO:0000256" key="3">
    <source>
        <dbReference type="ARBA" id="ARBA00022989"/>
    </source>
</evidence>
<evidence type="ECO:0000256" key="1">
    <source>
        <dbReference type="ARBA" id="ARBA00004370"/>
    </source>
</evidence>
<keyword evidence="2 5" id="KW-0812">Transmembrane</keyword>
<evidence type="ECO:0000256" key="4">
    <source>
        <dbReference type="ARBA" id="ARBA00023136"/>
    </source>
</evidence>
<evidence type="ECO:0000256" key="2">
    <source>
        <dbReference type="ARBA" id="ARBA00022692"/>
    </source>
</evidence>
<dbReference type="EMBL" id="FXXQ01000005">
    <property type="protein sequence ID" value="SMX23618.1"/>
    <property type="molecule type" value="Genomic_DNA"/>
</dbReference>
<dbReference type="InterPro" id="IPR023352">
    <property type="entry name" value="MAPEG-like_dom_sf"/>
</dbReference>
<name>A0A238IYR1_9RHOB</name>
<accession>A0A238IYR1</accession>
<evidence type="ECO:0000313" key="7">
    <source>
        <dbReference type="Proteomes" id="UP000201838"/>
    </source>
</evidence>
<feature type="transmembrane region" description="Helical" evidence="5">
    <location>
        <begin position="108"/>
        <end position="129"/>
    </location>
</feature>
<sequence length="132" mass="14236">MSQLEFYTGLSALWIAVAWVPYIIDRIMVRGLMGALDNPGPGLAPQSAWALRAKAAHKVAVEAFAAFAPLAILAMMRIPDDTYPGLLALTFFVGIFAHYVIYTLGITVLRTLSFALAALSTLGLGLRVLGWI</sequence>
<dbReference type="PANTHER" id="PTHR35371:SF1">
    <property type="entry name" value="BLR7753 PROTEIN"/>
    <property type="match status" value="1"/>
</dbReference>
<feature type="transmembrane region" description="Helical" evidence="5">
    <location>
        <begin position="6"/>
        <end position="24"/>
    </location>
</feature>
<proteinExistence type="predicted"/>
<dbReference type="OrthoDB" id="7743618at2"/>
<dbReference type="Pfam" id="PF01124">
    <property type="entry name" value="MAPEG"/>
    <property type="match status" value="1"/>
</dbReference>
<organism evidence="6 7">
    <name type="scientific">Boseongicola aestuarii</name>
    <dbReference type="NCBI Taxonomy" id="1470561"/>
    <lineage>
        <taxon>Bacteria</taxon>
        <taxon>Pseudomonadati</taxon>
        <taxon>Pseudomonadota</taxon>
        <taxon>Alphaproteobacteria</taxon>
        <taxon>Rhodobacterales</taxon>
        <taxon>Paracoccaceae</taxon>
        <taxon>Boseongicola</taxon>
    </lineage>
</organism>
<keyword evidence="7" id="KW-1185">Reference proteome</keyword>
<dbReference type="GO" id="GO:0016020">
    <property type="term" value="C:membrane"/>
    <property type="evidence" value="ECO:0007669"/>
    <property type="project" value="UniProtKB-SubCell"/>
</dbReference>